<dbReference type="RefSeq" id="WP_006703060.1">
    <property type="nucleotide sequence ID" value="NZ_KI391971.1"/>
</dbReference>
<organism evidence="2 3">
    <name type="scientific">Granulicatella elegans ATCC 700633</name>
    <dbReference type="NCBI Taxonomy" id="626369"/>
    <lineage>
        <taxon>Bacteria</taxon>
        <taxon>Bacillati</taxon>
        <taxon>Bacillota</taxon>
        <taxon>Bacilli</taxon>
        <taxon>Lactobacillales</taxon>
        <taxon>Carnobacteriaceae</taxon>
        <taxon>Granulicatella</taxon>
    </lineage>
</organism>
<feature type="transmembrane region" description="Helical" evidence="1">
    <location>
        <begin position="350"/>
        <end position="373"/>
    </location>
</feature>
<dbReference type="OrthoDB" id="138672at2"/>
<keyword evidence="1" id="KW-0812">Transmembrane</keyword>
<evidence type="ECO:0000256" key="1">
    <source>
        <dbReference type="SAM" id="Phobius"/>
    </source>
</evidence>
<dbReference type="Proteomes" id="UP000002939">
    <property type="component" value="Unassembled WGS sequence"/>
</dbReference>
<dbReference type="eggNOG" id="COG2898">
    <property type="taxonomic scope" value="Bacteria"/>
</dbReference>
<protein>
    <submittedName>
        <fullName evidence="2">Uncharacterized protein</fullName>
    </submittedName>
</protein>
<dbReference type="AlphaFoldDB" id="D0BLF2"/>
<feature type="transmembrane region" description="Helical" evidence="1">
    <location>
        <begin position="72"/>
        <end position="93"/>
    </location>
</feature>
<keyword evidence="1" id="KW-0472">Membrane</keyword>
<feature type="transmembrane region" description="Helical" evidence="1">
    <location>
        <begin position="184"/>
        <end position="202"/>
    </location>
</feature>
<keyword evidence="1" id="KW-1133">Transmembrane helix</keyword>
<feature type="transmembrane region" description="Helical" evidence="1">
    <location>
        <begin position="306"/>
        <end position="330"/>
    </location>
</feature>
<dbReference type="HOGENOM" id="CLU_031634_1_0_9"/>
<feature type="transmembrane region" description="Helical" evidence="1">
    <location>
        <begin position="144"/>
        <end position="172"/>
    </location>
</feature>
<dbReference type="STRING" id="626369.HMPREF0446_00787"/>
<sequence length="519" mass="58180">MSKIWILIRAQLINFFPINEIREPRNKKQSSVVIASFGIITLAIFFCVYNIMTAKTLVQVGQQELIPAYMVAVSSFSILFLTIFYSNGILFGSRDIETLLSLPLKCSDIISSKFMFMYLLNFLIGFMFMLPGGIVWVLNGSLNVLQIILYFTSMIFVPLIPMCIAACMGMIVVAVSSYFKRKNVIALIFSFVMIGIIGYIAVSAMKSGNEDSIEIMLSKQITALYPISGLFVQHTSFPMYIGMGLFIAFSTAVFYIFVKIVEMKYGLLNTLAKTTSRYSDNKTSYNRKTIFLALYKNEMGRFLSSYMAVLNAGLGVILLCVFSIFLLFNSVEQIGESSGIENINEYLSNFAPLFIASMLLLSCPAASAISLEGKNIWILQSSPVKVKMILNSKIAVNLTLHLIGYMISMFAFTLKLDMNFIQVINLIIVPICYSIFITVIGISLNKKYPNYEWESEMMVVKQSMPVIVSGLVGIIALITPILLNWFLNLSIIPVLEIMSITLLVISSEVYRKVSKLNFI</sequence>
<evidence type="ECO:0000313" key="3">
    <source>
        <dbReference type="Proteomes" id="UP000002939"/>
    </source>
</evidence>
<feature type="transmembrane region" description="Helical" evidence="1">
    <location>
        <begin position="420"/>
        <end position="444"/>
    </location>
</feature>
<feature type="transmembrane region" description="Helical" evidence="1">
    <location>
        <begin position="489"/>
        <end position="510"/>
    </location>
</feature>
<accession>D0BLF2</accession>
<feature type="transmembrane region" description="Helical" evidence="1">
    <location>
        <begin position="394"/>
        <end position="414"/>
    </location>
</feature>
<evidence type="ECO:0000313" key="2">
    <source>
        <dbReference type="EMBL" id="EEW93905.1"/>
    </source>
</evidence>
<reference evidence="2" key="2">
    <citation type="submission" date="2011-10" db="EMBL/GenBank/DDBJ databases">
        <title>The Genome Sequence of Granulicatella elegans ATCC 700633.</title>
        <authorList>
            <consortium name="The Broad Institute Genome Sequencing Platform"/>
            <consortium name="The Broad Institute Genome Sequencing Center for Infectious Disease"/>
            <person name="Earl A."/>
            <person name="Ward D."/>
            <person name="Feldgarden M."/>
            <person name="Gevers D."/>
            <person name="Sibley C.D."/>
            <person name="Field T.R."/>
            <person name="Grinwis M."/>
            <person name="Eshaghurshan C.S."/>
            <person name="Surette M.G."/>
            <person name="Young S.K."/>
            <person name="Zeng Q."/>
            <person name="Gargeya S."/>
            <person name="Fitzgerald M."/>
            <person name="Haas B."/>
            <person name="Abouelleil A."/>
            <person name="Alvarado L."/>
            <person name="Arachchi H.M."/>
            <person name="Berlin A."/>
            <person name="Brown A."/>
            <person name="Chapman S.B."/>
            <person name="Chen Z."/>
            <person name="Dunbar C."/>
            <person name="Freedman E."/>
            <person name="Gearin G."/>
            <person name="Goldberg J."/>
            <person name="Griggs A."/>
            <person name="Gujja S."/>
            <person name="Heiman D."/>
            <person name="Howarth C."/>
            <person name="Larson L."/>
            <person name="Lui A."/>
            <person name="MacDonald P.J.P."/>
            <person name="Montmayeur A."/>
            <person name="Murphy C."/>
            <person name="Neiman D."/>
            <person name="Pearson M."/>
            <person name="Priest M."/>
            <person name="Roberts A."/>
            <person name="Saif S."/>
            <person name="Shea T."/>
            <person name="Shenoy N."/>
            <person name="Sisk P."/>
            <person name="Stolte C."/>
            <person name="Sykes S."/>
            <person name="Wortman J."/>
            <person name="Nusbaum C."/>
            <person name="Birren B."/>
        </authorList>
    </citation>
    <scope>NUCLEOTIDE SEQUENCE [LARGE SCALE GENOMIC DNA]</scope>
    <source>
        <strain evidence="2">ATCC 700633</strain>
    </source>
</reference>
<reference evidence="2" key="1">
    <citation type="submission" date="2009-09" db="EMBL/GenBank/DDBJ databases">
        <authorList>
            <consortium name="The Broad Institute Genome Sequencing Platform"/>
            <person name="Ward D."/>
            <person name="Feldgarden M."/>
            <person name="Earl A."/>
            <person name="Young S.K."/>
            <person name="Zeng Q."/>
            <person name="Koehrsen M."/>
            <person name="Alvarado L."/>
            <person name="Berlin A."/>
            <person name="Bochicchio J."/>
            <person name="Borenstein D."/>
            <person name="Chapman S.B."/>
            <person name="Chen Z."/>
            <person name="Engels R."/>
            <person name="Freedman E."/>
            <person name="Gellesch M."/>
            <person name="Goldberg J."/>
            <person name="Griggs A."/>
            <person name="Gujja S."/>
            <person name="Heilman E."/>
            <person name="Heiman D."/>
            <person name="Hepburn T."/>
            <person name="Howarth C."/>
            <person name="Jen D."/>
            <person name="Larson L."/>
            <person name="Lewis B."/>
            <person name="Mehta T."/>
            <person name="Park D."/>
            <person name="Pearson M."/>
            <person name="Roberts A."/>
            <person name="Saif S."/>
            <person name="Shea T."/>
            <person name="Shenoy N."/>
            <person name="Sisk P."/>
            <person name="Stolte C."/>
            <person name="Sykes S."/>
            <person name="Thomson T."/>
            <person name="Walk T."/>
            <person name="White J."/>
            <person name="Yandava C."/>
            <person name="Sibley C.D."/>
            <person name="Field T.R."/>
            <person name="Grinwis M."/>
            <person name="Eshaghurshan C.S."/>
            <person name="Surette M.G."/>
            <person name="Haas B."/>
            <person name="Nusbaum C."/>
            <person name="Birren B."/>
        </authorList>
    </citation>
    <scope>NUCLEOTIDE SEQUENCE [LARGE SCALE GENOMIC DNA]</scope>
    <source>
        <strain evidence="2">ATCC 700633</strain>
    </source>
</reference>
<proteinExistence type="predicted"/>
<feature type="transmembrane region" description="Helical" evidence="1">
    <location>
        <begin position="32"/>
        <end position="52"/>
    </location>
</feature>
<comment type="caution">
    <text evidence="2">The sequence shown here is derived from an EMBL/GenBank/DDBJ whole genome shotgun (WGS) entry which is preliminary data.</text>
</comment>
<dbReference type="EMBL" id="ACRF02000008">
    <property type="protein sequence ID" value="EEW93905.1"/>
    <property type="molecule type" value="Genomic_DNA"/>
</dbReference>
<name>D0BLF2_9LACT</name>
<feature type="transmembrane region" description="Helical" evidence="1">
    <location>
        <begin position="464"/>
        <end position="483"/>
    </location>
</feature>
<feature type="transmembrane region" description="Helical" evidence="1">
    <location>
        <begin position="114"/>
        <end position="138"/>
    </location>
</feature>
<keyword evidence="3" id="KW-1185">Reference proteome</keyword>
<gene>
    <name evidence="2" type="ORF">HMPREF0446_00787</name>
</gene>
<feature type="transmembrane region" description="Helical" evidence="1">
    <location>
        <begin position="237"/>
        <end position="258"/>
    </location>
</feature>